<organism evidence="2">
    <name type="scientific">Arabidopsis thaliana</name>
    <name type="common">Mouse-ear cress</name>
    <dbReference type="NCBI Taxonomy" id="3702"/>
    <lineage>
        <taxon>Eukaryota</taxon>
        <taxon>Viridiplantae</taxon>
        <taxon>Streptophyta</taxon>
        <taxon>Embryophyta</taxon>
        <taxon>Tracheophyta</taxon>
        <taxon>Spermatophyta</taxon>
        <taxon>Magnoliopsida</taxon>
        <taxon>eudicotyledons</taxon>
        <taxon>Gunneridae</taxon>
        <taxon>Pentapetalae</taxon>
        <taxon>rosids</taxon>
        <taxon>malvids</taxon>
        <taxon>Brassicales</taxon>
        <taxon>Brassicaceae</taxon>
        <taxon>Camelineae</taxon>
        <taxon>Arabidopsis</taxon>
    </lineage>
</organism>
<reference key="1">
    <citation type="journal article" date="1999" name="Nature">
        <title>Sequence and analysis of chromosome 2 of the plant Arabidopsis thaliana.</title>
        <authorList>
            <person name="Lin X."/>
            <person name="Kaul S."/>
            <person name="Rounsley S."/>
            <person name="Shea T.P."/>
            <person name="Benito M.I."/>
            <person name="Town C.D."/>
            <person name="Fujii C.Y."/>
            <person name="Mason T."/>
            <person name="Bowman C.L."/>
            <person name="Barnstead M."/>
            <person name="Feldblyum T.V."/>
            <person name="Buell C.R."/>
            <person name="Ketchum K.A."/>
            <person name="Lee J."/>
            <person name="Ronning C.M."/>
            <person name="Koo H.L."/>
            <person name="Moffat K.S."/>
            <person name="Cronin L.A."/>
            <person name="Shen M."/>
            <person name="Pai G."/>
            <person name="Van Aken S."/>
            <person name="Umayam L."/>
            <person name="Tallon L.J."/>
            <person name="Gill J.E."/>
            <person name="Adams M.D."/>
            <person name="Carrera A.J."/>
            <person name="Creasy T.H."/>
            <person name="Goodman H.M."/>
            <person name="Somerville C.R."/>
            <person name="Copenhaver G.P."/>
            <person name="Preuss D."/>
            <person name="Nierman W.C."/>
            <person name="White O."/>
            <person name="Eisen J.A."/>
            <person name="Salzberg S.L."/>
            <person name="Fraser C.M."/>
            <person name="Venter J.C."/>
        </authorList>
    </citation>
    <scope>NUCLEOTIDE SEQUENCE [LARGE SCALE GENOMIC DNA]</scope>
    <source>
        <strain>cv. Columbia</strain>
    </source>
</reference>
<evidence type="ECO:0000259" key="1">
    <source>
        <dbReference type="Pfam" id="PF09331"/>
    </source>
</evidence>
<dbReference type="InterPro" id="IPR015410">
    <property type="entry name" value="DUF1985"/>
</dbReference>
<dbReference type="ExpressionAtlas" id="Q9SHX2">
    <property type="expression patterns" value="differential"/>
</dbReference>
<dbReference type="EMBL" id="AC007235">
    <property type="protein sequence ID" value="AAD26890.1"/>
    <property type="molecule type" value="Genomic_DNA"/>
</dbReference>
<reference evidence="2" key="3">
    <citation type="submission" date="2002-02" db="EMBL/GenBank/DDBJ databases">
        <authorList>
            <person name="Town C.D."/>
            <person name="Kaul S."/>
        </authorList>
    </citation>
    <scope>NUCLEOTIDE SEQUENCE</scope>
</reference>
<sequence>MRKKRVKKIKLSTRFYIHEVLTTLDKLQPAMSKSERAWFENHLSFQHIFHMPRDPNHRLMGMWMLLLRTAHIKRKKEPWFIVNGVSIRYGISEHALISGFNCKNYGFIHLGIKIRENLDFKKKHFKNIVVKHEDVREKLIGMVPLGERSKERLRMMVLYFLSNIIIAPIKTGDKAPQVDEFCLKAVSDLTFCRNFQWGRYSFDYMLGNISHPVNHFNGSVTNNEKYIWPVPGFFLSMELLAFEAIPQLRKKIIEEIAGPDQGCPRMCKVRFKKRRTKRRMVIRMRRMVIKRKMVIKRRIVSRKRRIKRKMVSQKRMTRNRRMVILRNPWKQNSQRGPFRVPRFESFCFV</sequence>
<dbReference type="Pfam" id="PF09331">
    <property type="entry name" value="DUF1985"/>
    <property type="match status" value="1"/>
</dbReference>
<proteinExistence type="predicted"/>
<evidence type="ECO:0000313" key="2">
    <source>
        <dbReference type="EMBL" id="AAD26890.1"/>
    </source>
</evidence>
<dbReference type="PANTHER" id="PTHR48449">
    <property type="entry name" value="DUF1985 DOMAIN-CONTAINING PROTEIN"/>
    <property type="match status" value="1"/>
</dbReference>
<feature type="domain" description="DUF1985" evidence="1">
    <location>
        <begin position="66"/>
        <end position="207"/>
    </location>
</feature>
<dbReference type="EMBL" id="AC006918">
    <property type="protein sequence ID" value="AAM15311.1"/>
    <property type="molecule type" value="Genomic_DNA"/>
</dbReference>
<reference evidence="2" key="2">
    <citation type="submission" date="2000-03" db="EMBL/GenBank/DDBJ databases">
        <authorList>
            <person name="Lin X."/>
            <person name="Kaul S."/>
            <person name="Shea T.P."/>
            <person name="Fujii C.Y."/>
            <person name="Shen M."/>
            <person name="VanAken S.E."/>
            <person name="Barnstead M.E."/>
            <person name="Mason T.M."/>
            <person name="Bowman C.L."/>
            <person name="Ronning C.M."/>
            <person name="Benito M.-I."/>
            <person name="Carrera A.J."/>
            <person name="Creasy T.H."/>
            <person name="Buell C.R."/>
            <person name="Town C.D."/>
            <person name="Nierman W.C."/>
            <person name="Fraser C.M."/>
            <person name="Venter J.C."/>
        </authorList>
    </citation>
    <scope>NUCLEOTIDE SEQUENCE</scope>
</reference>
<protein>
    <submittedName>
        <fullName evidence="2">Uncharacterized protein At2g06420</fullName>
    </submittedName>
</protein>
<name>Q9SHX2_ARATH</name>
<dbReference type="PIR" id="C84477">
    <property type="entry name" value="C84477"/>
</dbReference>
<dbReference type="TAIR" id="AT2G06420"/>
<dbReference type="AlphaFoldDB" id="Q9SHX2"/>
<gene>
    <name evidence="2" type="ordered locus">At2g06420</name>
</gene>
<accession>Q9SHX2</accession>
<dbReference type="PANTHER" id="PTHR48449:SF1">
    <property type="entry name" value="DUF1985 DOMAIN-CONTAINING PROTEIN"/>
    <property type="match status" value="1"/>
</dbReference>